<feature type="compositionally biased region" description="Pro residues" evidence="1">
    <location>
        <begin position="62"/>
        <end position="71"/>
    </location>
</feature>
<evidence type="ECO:0000313" key="2">
    <source>
        <dbReference type="EMBL" id="CAK0863924.1"/>
    </source>
</evidence>
<dbReference type="EMBL" id="CAUYUJ010016316">
    <property type="protein sequence ID" value="CAK0863924.1"/>
    <property type="molecule type" value="Genomic_DNA"/>
</dbReference>
<organism evidence="2 3">
    <name type="scientific">Prorocentrum cordatum</name>
    <dbReference type="NCBI Taxonomy" id="2364126"/>
    <lineage>
        <taxon>Eukaryota</taxon>
        <taxon>Sar</taxon>
        <taxon>Alveolata</taxon>
        <taxon>Dinophyceae</taxon>
        <taxon>Prorocentrales</taxon>
        <taxon>Prorocentraceae</taxon>
        <taxon>Prorocentrum</taxon>
    </lineage>
</organism>
<comment type="caution">
    <text evidence="2">The sequence shown here is derived from an EMBL/GenBank/DDBJ whole genome shotgun (WGS) entry which is preliminary data.</text>
</comment>
<proteinExistence type="predicted"/>
<feature type="region of interest" description="Disordered" evidence="1">
    <location>
        <begin position="61"/>
        <end position="120"/>
    </location>
</feature>
<gene>
    <name evidence="2" type="ORF">PCOR1329_LOCUS51944</name>
</gene>
<evidence type="ECO:0000313" key="3">
    <source>
        <dbReference type="Proteomes" id="UP001189429"/>
    </source>
</evidence>
<protein>
    <submittedName>
        <fullName evidence="2">Uncharacterized protein</fullName>
    </submittedName>
</protein>
<dbReference type="Proteomes" id="UP001189429">
    <property type="component" value="Unassembled WGS sequence"/>
</dbReference>
<keyword evidence="3" id="KW-1185">Reference proteome</keyword>
<feature type="compositionally biased region" description="Basic and acidic residues" evidence="1">
    <location>
        <begin position="219"/>
        <end position="229"/>
    </location>
</feature>
<accession>A0ABN9UUY5</accession>
<feature type="region of interest" description="Disordered" evidence="1">
    <location>
        <begin position="196"/>
        <end position="229"/>
    </location>
</feature>
<evidence type="ECO:0000256" key="1">
    <source>
        <dbReference type="SAM" id="MobiDB-lite"/>
    </source>
</evidence>
<name>A0ABN9UUY5_9DINO</name>
<sequence length="425" mass="43106">MEAPKNLLSKGEAIIMVTCGALRAAHSAGGPATGCPELREPLRLQRAAKGMMRAAAALLARPSPPASPAVPPAVAAAAPRRRRRSRGSGGQKGGVRDGQHGAAASDSMDQERTTGKGAAAGVAAAPVPAFEDDSWASGLPRPAASSRRQYLVGRLMAHGAPPVAISRATDEHMERLVSFIDALQESGIELQAPRARAAGSVGPRAASGTGQHGSVHGADQAKRPNCSERWAERWPRGAEAELPAGAPLATVGGACAAAGLCLCTRTAVVSDACLLALAIGLALLLAALAARCGGLALPGAALQRGRAGALLAELRPRGRQPVAAAAAGGGGPPLPVAWRGAPPGPEGPATVVRSVGVFVAGRVGSLVAAMCGQGWWARKTLGHVALPRRKCLRSRTLDVKSVMHDWRALPLATVCATSNLCSSTR</sequence>
<reference evidence="2" key="1">
    <citation type="submission" date="2023-10" db="EMBL/GenBank/DDBJ databases">
        <authorList>
            <person name="Chen Y."/>
            <person name="Shah S."/>
            <person name="Dougan E. K."/>
            <person name="Thang M."/>
            <person name="Chan C."/>
        </authorList>
    </citation>
    <scope>NUCLEOTIDE SEQUENCE [LARGE SCALE GENOMIC DNA]</scope>
</reference>